<dbReference type="PANTHER" id="PTHR11070:SF30">
    <property type="entry name" value="F-BOX DNA HELICASE 1"/>
    <property type="match status" value="1"/>
</dbReference>
<proteinExistence type="predicted"/>
<evidence type="ECO:0000256" key="1">
    <source>
        <dbReference type="PROSITE-ProRule" id="PRU00023"/>
    </source>
</evidence>
<accession>A0ABM5VQP0</accession>
<sequence>MGGVGGPLISPYPRAKAGPRALAASRGAGYRELMRVLLYEDLEVPPHLRDRLERVLEALRSGHLAQAELKKLTPTPYFRAKLSDKDRLLLKPVRVGEEGAWLVLEVIPNHAYHRSRFLRGAEVREEEVLAPESALAQAEPVRHLDLKAPRFRLLDKPLTFDQAQDAVLRAPLPLLLLGPAGSGKTALVLEKLRQQAGRVLYATLSPFLAREARRLYFAHGYENPYQEADFLSFREFLETLEVPGGREVGFRDFLRFFAPRARAYPFTHAHALFEEFRGVLLASPEGPLSLEAYLALGVRQSLYPKDLRPQVYALFQKYLDFLHEEGLYDPSLLAHRYRERVEPTYDFVAVDEVQDLTLAQVDLLLRSLKAKGAFLLAGDSHFFREDAQALERITVLKANYRNARKVSELANRLLRLKQARFGSVDRESTYLVEPQGEREGRVVLHPASPELLKELDRRIRQSAQVAVVVLRDEDKERARQALGTPLLFSAQEVKGLEYPTVVLFRPVDSAPEVYREVARGVGPEDLEGPLTYRRAPDKEDKSLEVYKFFTNALYVAVTRAVEEVVWLEEDPQHPFLRLLGLEPGKELEVAARASSREEWAREAARLEAHGNLEQARAVREAFLKERPVPWTVYDRERVRALLPELRAGRLRGKALRELYEYALFHRARPLLEALAQAGHEGARNILRPLLAPSLEYGEEQFRNLERRLVRSYEGRGWKEVLWEVKDFGPDFRTPLGLTPLMLAARAGNRELLEALLAQGADPEARDPFGYTPFLHALERALSDEAFARERFPLVADLLAPTALDLQAEGHLVRLYPRMPEYWAFLAALASLKALALPLLRLRGPLMEEGVTARYLAEALGHLPPALLPAPLARKETLGERRAYLGAVLARSEVESDYRPARRLFLRLRRGRYLPNPHLLLRPKEGEAAWTPLGEVMDLEGLGLGRLHLEGQKRRA</sequence>
<evidence type="ECO:0000313" key="2">
    <source>
        <dbReference type="EMBL" id="ALJ92357.1"/>
    </source>
</evidence>
<dbReference type="SUPFAM" id="SSF48403">
    <property type="entry name" value="Ankyrin repeat"/>
    <property type="match status" value="1"/>
</dbReference>
<reference evidence="3" key="1">
    <citation type="journal article" date="2015" name="PLoS ONE">
        <title>Complete Genome Sequence of Thermus aquaticus Y51MC23.</title>
        <authorList>
            <person name="Brumm P.J."/>
            <person name="Monsma S."/>
            <person name="Keough B."/>
            <person name="Jasinovica S."/>
            <person name="Ferguson E."/>
            <person name="Schoenfeld T."/>
            <person name="Lodes M."/>
            <person name="Mead D.A."/>
        </authorList>
    </citation>
    <scope>NUCLEOTIDE SEQUENCE [LARGE SCALE GENOMIC DNA]</scope>
    <source>
        <strain evidence="3">BAA-2747 / Y51MC23</strain>
    </source>
</reference>
<dbReference type="PANTHER" id="PTHR11070">
    <property type="entry name" value="UVRD / RECB / PCRA DNA HELICASE FAMILY MEMBER"/>
    <property type="match status" value="1"/>
</dbReference>
<dbReference type="PROSITE" id="PS50297">
    <property type="entry name" value="ANK_REP_REGION"/>
    <property type="match status" value="1"/>
</dbReference>
<dbReference type="Gene3D" id="1.25.40.20">
    <property type="entry name" value="Ankyrin repeat-containing domain"/>
    <property type="match status" value="1"/>
</dbReference>
<dbReference type="InterPro" id="IPR036770">
    <property type="entry name" value="Ankyrin_rpt-contain_sf"/>
</dbReference>
<dbReference type="InterPro" id="IPR002110">
    <property type="entry name" value="Ankyrin_rpt"/>
</dbReference>
<dbReference type="InterPro" id="IPR000212">
    <property type="entry name" value="DNA_helicase_UvrD/REP"/>
</dbReference>
<geneLocation type="plasmid" evidence="2 3">
    <name>pTA78</name>
</geneLocation>
<dbReference type="Proteomes" id="UP000058660">
    <property type="component" value="Plasmid pTA78"/>
</dbReference>
<keyword evidence="3" id="KW-1185">Reference proteome</keyword>
<keyword evidence="1" id="KW-0040">ANK repeat</keyword>
<protein>
    <submittedName>
        <fullName evidence="2">ORF182-like protein</fullName>
    </submittedName>
</protein>
<dbReference type="Pfam" id="PF00023">
    <property type="entry name" value="Ank"/>
    <property type="match status" value="1"/>
</dbReference>
<name>A0ABM5VQP0_THEA5</name>
<dbReference type="Gene3D" id="3.40.50.300">
    <property type="entry name" value="P-loop containing nucleotide triphosphate hydrolases"/>
    <property type="match status" value="2"/>
</dbReference>
<dbReference type="SMART" id="SM00248">
    <property type="entry name" value="ANK"/>
    <property type="match status" value="1"/>
</dbReference>
<dbReference type="EMBL" id="CP010826">
    <property type="protein sequence ID" value="ALJ92357.1"/>
    <property type="molecule type" value="Genomic_DNA"/>
</dbReference>
<dbReference type="SUPFAM" id="SSF52540">
    <property type="entry name" value="P-loop containing nucleoside triphosphate hydrolases"/>
    <property type="match status" value="1"/>
</dbReference>
<organism evidence="2 3">
    <name type="scientific">Thermus aquaticus (strain ATCC BAA-2747 / Y51MC23)</name>
    <dbReference type="NCBI Taxonomy" id="498848"/>
    <lineage>
        <taxon>Bacteria</taxon>
        <taxon>Thermotogati</taxon>
        <taxon>Deinococcota</taxon>
        <taxon>Deinococci</taxon>
        <taxon>Thermales</taxon>
        <taxon>Thermaceae</taxon>
        <taxon>Thermus</taxon>
    </lineage>
</organism>
<dbReference type="PROSITE" id="PS50088">
    <property type="entry name" value="ANK_REPEAT"/>
    <property type="match status" value="1"/>
</dbReference>
<feature type="repeat" description="ANK" evidence="1">
    <location>
        <begin position="735"/>
        <end position="767"/>
    </location>
</feature>
<gene>
    <name evidence="2" type="ORF">TO73_2836</name>
</gene>
<keyword evidence="2" id="KW-0614">Plasmid</keyword>
<evidence type="ECO:0000313" key="3">
    <source>
        <dbReference type="Proteomes" id="UP000058660"/>
    </source>
</evidence>
<dbReference type="InterPro" id="IPR027417">
    <property type="entry name" value="P-loop_NTPase"/>
</dbReference>